<protein>
    <recommendedName>
        <fullName evidence="4">Lipoprotein</fullName>
    </recommendedName>
</protein>
<keyword evidence="1" id="KW-0732">Signal</keyword>
<dbReference type="PROSITE" id="PS51257">
    <property type="entry name" value="PROKAR_LIPOPROTEIN"/>
    <property type="match status" value="1"/>
</dbReference>
<name>A0ABV2CSL4_9RHOO</name>
<dbReference type="RefSeq" id="WP_345924835.1">
    <property type="nucleotide sequence ID" value="NZ_JBDIVF010000002.1"/>
</dbReference>
<evidence type="ECO:0000256" key="1">
    <source>
        <dbReference type="SAM" id="SignalP"/>
    </source>
</evidence>
<reference evidence="2 3" key="1">
    <citation type="submission" date="2024-07" db="EMBL/GenBank/DDBJ databases">
        <title>Uliginosibacterium paludis KCTC:42655.</title>
        <authorList>
            <person name="Kim M.K."/>
        </authorList>
    </citation>
    <scope>NUCLEOTIDE SEQUENCE [LARGE SCALE GENOMIC DNA]</scope>
    <source>
        <strain evidence="2 3">KCTC 42655</strain>
    </source>
</reference>
<evidence type="ECO:0000313" key="2">
    <source>
        <dbReference type="EMBL" id="MET1490897.1"/>
    </source>
</evidence>
<dbReference type="EMBL" id="JBEWLZ010000008">
    <property type="protein sequence ID" value="MET1490897.1"/>
    <property type="molecule type" value="Genomic_DNA"/>
</dbReference>
<feature type="signal peptide" evidence="1">
    <location>
        <begin position="1"/>
        <end position="16"/>
    </location>
</feature>
<dbReference type="Proteomes" id="UP001548590">
    <property type="component" value="Unassembled WGS sequence"/>
</dbReference>
<keyword evidence="3" id="KW-1185">Reference proteome</keyword>
<proteinExistence type="predicted"/>
<evidence type="ECO:0008006" key="4">
    <source>
        <dbReference type="Google" id="ProtNLM"/>
    </source>
</evidence>
<feature type="chain" id="PRO_5045532204" description="Lipoprotein" evidence="1">
    <location>
        <begin position="17"/>
        <end position="157"/>
    </location>
</feature>
<sequence>MNTRLPCLLCLCLALAACKTGGGGHLVRQIDARRMHEQLRSSGEDLNYSLRCSFRNETGYNGSTRLDIRDNRVIDLATSINVPEAGGSCRIEGPGFRQTRFQPSIELRHPDGCTARIWTQGRQMTVSYTHCEARCSNPQVFRKTWPVLIDMPSGHCD</sequence>
<comment type="caution">
    <text evidence="2">The sequence shown here is derived from an EMBL/GenBank/DDBJ whole genome shotgun (WGS) entry which is preliminary data.</text>
</comment>
<gene>
    <name evidence="2" type="ORF">ABVT11_13755</name>
</gene>
<evidence type="ECO:0000313" key="3">
    <source>
        <dbReference type="Proteomes" id="UP001548590"/>
    </source>
</evidence>
<accession>A0ABV2CSL4</accession>
<organism evidence="2 3">
    <name type="scientific">Uliginosibacterium paludis</name>
    <dbReference type="NCBI Taxonomy" id="1615952"/>
    <lineage>
        <taxon>Bacteria</taxon>
        <taxon>Pseudomonadati</taxon>
        <taxon>Pseudomonadota</taxon>
        <taxon>Betaproteobacteria</taxon>
        <taxon>Rhodocyclales</taxon>
        <taxon>Zoogloeaceae</taxon>
        <taxon>Uliginosibacterium</taxon>
    </lineage>
</organism>